<dbReference type="EMBL" id="CP009211">
    <property type="protein sequence ID" value="AIJ33830.1"/>
    <property type="molecule type" value="Genomic_DNA"/>
</dbReference>
<accession>A0A076NQ26</accession>
<dbReference type="HOGENOM" id="CLU_100236_0_0_11"/>
<organism evidence="1 3">
    <name type="scientific">Corynebacterium imitans</name>
    <dbReference type="NCBI Taxonomy" id="156978"/>
    <lineage>
        <taxon>Bacteria</taxon>
        <taxon>Bacillati</taxon>
        <taxon>Actinomycetota</taxon>
        <taxon>Actinomycetes</taxon>
        <taxon>Mycobacteriales</taxon>
        <taxon>Corynebacteriaceae</taxon>
        <taxon>Corynebacterium</taxon>
    </lineage>
</organism>
<dbReference type="RefSeq" id="WP_038591306.1">
    <property type="nucleotide sequence ID" value="NZ_CP009211.1"/>
</dbReference>
<evidence type="ECO:0000313" key="1">
    <source>
        <dbReference type="EMBL" id="AIJ33830.1"/>
    </source>
</evidence>
<evidence type="ECO:0000313" key="2">
    <source>
        <dbReference type="EMBL" id="SNV76113.1"/>
    </source>
</evidence>
<proteinExistence type="predicted"/>
<dbReference type="EMBL" id="LT906467">
    <property type="protein sequence ID" value="SNV76113.1"/>
    <property type="molecule type" value="Genomic_DNA"/>
</dbReference>
<name>A0A076NQ26_9CORY</name>
<gene>
    <name evidence="1" type="ORF">CIMIT_07850</name>
    <name evidence="2" type="ORF">SAMEA4535761_01630</name>
</gene>
<reference evidence="1 3" key="1">
    <citation type="submission" date="2014-08" db="EMBL/GenBank/DDBJ databases">
        <title>Complete genome sequence of Corynebacterium imitans DSM 44264, isolated from a five-month-old boy with suspected pharyngeal diphtheria.</title>
        <authorList>
            <person name="Mollmann S."/>
            <person name="Albersmeier A."/>
            <person name="Ruckert C."/>
            <person name="Tauch A."/>
        </authorList>
    </citation>
    <scope>NUCLEOTIDE SEQUENCE [LARGE SCALE GENOMIC DNA]</scope>
    <source>
        <strain evidence="1 3">DSM 44264</strain>
    </source>
</reference>
<dbReference type="Proteomes" id="UP000215374">
    <property type="component" value="Chromosome 1"/>
</dbReference>
<dbReference type="InterPro" id="IPR003772">
    <property type="entry name" value="YceD"/>
</dbReference>
<dbReference type="Proteomes" id="UP000028780">
    <property type="component" value="Chromosome"/>
</dbReference>
<dbReference type="Pfam" id="PF02620">
    <property type="entry name" value="YceD"/>
    <property type="match status" value="1"/>
</dbReference>
<dbReference type="KEGG" id="cii:CIMIT_07850"/>
<dbReference type="AlphaFoldDB" id="A0A076NQ26"/>
<keyword evidence="1" id="KW-0238">DNA-binding</keyword>
<sequence length="178" mass="19002">MATNPFIINVAEALHGDGMPVTVHRTGESPSRIGPEMIAIPQGQPVELEATITPLGAGVLVDASVTAQLEGQCVRCLKTLTPTRTLSISQVFEAEDGFIVGDEETDEDKGSGDEIRRIENETVDVEQAFVDEAGLTLPFNPVCEPECAGDTDVPAPDGVSGEENNLVDPRWADLEKFL</sequence>
<dbReference type="OrthoDB" id="9790372at2"/>
<evidence type="ECO:0000313" key="3">
    <source>
        <dbReference type="Proteomes" id="UP000028780"/>
    </source>
</evidence>
<dbReference type="eggNOG" id="COG1399">
    <property type="taxonomic scope" value="Bacteria"/>
</dbReference>
<keyword evidence="3" id="KW-1185">Reference proteome</keyword>
<evidence type="ECO:0000313" key="4">
    <source>
        <dbReference type="Proteomes" id="UP000215374"/>
    </source>
</evidence>
<dbReference type="GO" id="GO:0003677">
    <property type="term" value="F:DNA binding"/>
    <property type="evidence" value="ECO:0007669"/>
    <property type="project" value="UniProtKB-KW"/>
</dbReference>
<reference evidence="2 4" key="2">
    <citation type="submission" date="2017-06" db="EMBL/GenBank/DDBJ databases">
        <authorList>
            <consortium name="Pathogen Informatics"/>
        </authorList>
    </citation>
    <scope>NUCLEOTIDE SEQUENCE [LARGE SCALE GENOMIC DNA]</scope>
    <source>
        <strain evidence="2 4">NCTC13015</strain>
    </source>
</reference>
<dbReference type="STRING" id="156978.CIMIT_07850"/>
<protein>
    <submittedName>
        <fullName evidence="1">DNA-binding protein</fullName>
    </submittedName>
    <submittedName>
        <fullName evidence="2">Metal-binding, possibly nucleic acid-binding protein</fullName>
    </submittedName>
</protein>